<dbReference type="InterPro" id="IPR005477">
    <property type="entry name" value="Dxylulose-5-P_synthase"/>
</dbReference>
<evidence type="ECO:0000256" key="3">
    <source>
        <dbReference type="ARBA" id="ARBA00004980"/>
    </source>
</evidence>
<evidence type="ECO:0000313" key="14">
    <source>
        <dbReference type="EMBL" id="MPM77794.1"/>
    </source>
</evidence>
<dbReference type="GO" id="GO:0019288">
    <property type="term" value="P:isopentenyl diphosphate biosynthetic process, methylerythritol 4-phosphate pathway"/>
    <property type="evidence" value="ECO:0007669"/>
    <property type="project" value="TreeGrafter"/>
</dbReference>
<dbReference type="UniPathway" id="UPA00064">
    <property type="reaction ID" value="UER00091"/>
</dbReference>
<evidence type="ECO:0000259" key="13">
    <source>
        <dbReference type="SMART" id="SM00861"/>
    </source>
</evidence>
<gene>
    <name evidence="14" type="primary">dxs_86</name>
    <name evidence="14" type="ORF">SDC9_124802</name>
</gene>
<keyword evidence="7 14" id="KW-0808">Transferase</keyword>
<dbReference type="SMART" id="SM00861">
    <property type="entry name" value="Transket_pyr"/>
    <property type="match status" value="1"/>
</dbReference>
<dbReference type="Pfam" id="PF02779">
    <property type="entry name" value="Transket_pyr"/>
    <property type="match status" value="1"/>
</dbReference>
<comment type="caution">
    <text evidence="14">The sequence shown here is derived from an EMBL/GenBank/DDBJ whole genome shotgun (WGS) entry which is preliminary data.</text>
</comment>
<evidence type="ECO:0000256" key="2">
    <source>
        <dbReference type="ARBA" id="ARBA00001964"/>
    </source>
</evidence>
<evidence type="ECO:0000256" key="6">
    <source>
        <dbReference type="ARBA" id="ARBA00013150"/>
    </source>
</evidence>
<dbReference type="SUPFAM" id="SSF52518">
    <property type="entry name" value="Thiamin diphosphate-binding fold (THDP-binding)"/>
    <property type="match status" value="2"/>
</dbReference>
<dbReference type="FunFam" id="3.40.50.920:FF:000002">
    <property type="entry name" value="1-deoxy-D-xylulose-5-phosphate synthase"/>
    <property type="match status" value="1"/>
</dbReference>
<evidence type="ECO:0000256" key="12">
    <source>
        <dbReference type="ARBA" id="ARBA00023229"/>
    </source>
</evidence>
<comment type="cofactor">
    <cofactor evidence="1">
        <name>Mg(2+)</name>
        <dbReference type="ChEBI" id="CHEBI:18420"/>
    </cofactor>
</comment>
<dbReference type="Pfam" id="PF13292">
    <property type="entry name" value="DXP_synthase_N"/>
    <property type="match status" value="1"/>
</dbReference>
<evidence type="ECO:0000256" key="10">
    <source>
        <dbReference type="ARBA" id="ARBA00022977"/>
    </source>
</evidence>
<proteinExistence type="inferred from homology"/>
<dbReference type="InterPro" id="IPR029061">
    <property type="entry name" value="THDP-binding"/>
</dbReference>
<dbReference type="InterPro" id="IPR009014">
    <property type="entry name" value="Transketo_C/PFOR_II"/>
</dbReference>
<dbReference type="InterPro" id="IPR005475">
    <property type="entry name" value="Transketolase-like_Pyr-bd"/>
</dbReference>
<keyword evidence="8" id="KW-0479">Metal-binding</keyword>
<evidence type="ECO:0000256" key="1">
    <source>
        <dbReference type="ARBA" id="ARBA00001946"/>
    </source>
</evidence>
<protein>
    <recommendedName>
        <fullName evidence="6">1-deoxy-D-xylulose-5-phosphate synthase</fullName>
        <ecNumber evidence="6">2.2.1.7</ecNumber>
    </recommendedName>
</protein>
<dbReference type="EC" id="2.2.1.7" evidence="6"/>
<dbReference type="PANTHER" id="PTHR43322:SF5">
    <property type="entry name" value="1-DEOXY-D-XYLULOSE-5-PHOSPHATE SYNTHASE, CHLOROPLASTIC"/>
    <property type="match status" value="1"/>
</dbReference>
<comment type="subunit">
    <text evidence="5">Homodimer.</text>
</comment>
<keyword evidence="9" id="KW-0460">Magnesium</keyword>
<evidence type="ECO:0000256" key="9">
    <source>
        <dbReference type="ARBA" id="ARBA00022842"/>
    </source>
</evidence>
<dbReference type="Gene3D" id="3.40.50.970">
    <property type="match status" value="2"/>
</dbReference>
<dbReference type="PANTHER" id="PTHR43322">
    <property type="entry name" value="1-D-DEOXYXYLULOSE 5-PHOSPHATE SYNTHASE-RELATED"/>
    <property type="match status" value="1"/>
</dbReference>
<dbReference type="GO" id="GO:0016114">
    <property type="term" value="P:terpenoid biosynthetic process"/>
    <property type="evidence" value="ECO:0007669"/>
    <property type="project" value="InterPro"/>
</dbReference>
<dbReference type="EMBL" id="VSSQ01028183">
    <property type="protein sequence ID" value="MPM77794.1"/>
    <property type="molecule type" value="Genomic_DNA"/>
</dbReference>
<evidence type="ECO:0000256" key="11">
    <source>
        <dbReference type="ARBA" id="ARBA00023052"/>
    </source>
</evidence>
<comment type="similarity">
    <text evidence="4">Belongs to the transketolase family. DXPS subfamily.</text>
</comment>
<evidence type="ECO:0000256" key="7">
    <source>
        <dbReference type="ARBA" id="ARBA00022679"/>
    </source>
</evidence>
<dbReference type="GO" id="GO:0046872">
    <property type="term" value="F:metal ion binding"/>
    <property type="evidence" value="ECO:0007669"/>
    <property type="project" value="UniProtKB-KW"/>
</dbReference>
<organism evidence="14">
    <name type="scientific">bioreactor metagenome</name>
    <dbReference type="NCBI Taxonomy" id="1076179"/>
    <lineage>
        <taxon>unclassified sequences</taxon>
        <taxon>metagenomes</taxon>
        <taxon>ecological metagenomes</taxon>
    </lineage>
</organism>
<feature type="domain" description="Transketolase-like pyrimidine-binding" evidence="13">
    <location>
        <begin position="79"/>
        <end position="243"/>
    </location>
</feature>
<dbReference type="GO" id="GO:0005829">
    <property type="term" value="C:cytosol"/>
    <property type="evidence" value="ECO:0007669"/>
    <property type="project" value="TreeGrafter"/>
</dbReference>
<reference evidence="14" key="1">
    <citation type="submission" date="2019-08" db="EMBL/GenBank/DDBJ databases">
        <authorList>
            <person name="Kucharzyk K."/>
            <person name="Murdoch R.W."/>
            <person name="Higgins S."/>
            <person name="Loffler F."/>
        </authorList>
    </citation>
    <scope>NUCLEOTIDE SEQUENCE</scope>
</reference>
<evidence type="ECO:0000256" key="5">
    <source>
        <dbReference type="ARBA" id="ARBA00011738"/>
    </source>
</evidence>
<evidence type="ECO:0000256" key="8">
    <source>
        <dbReference type="ARBA" id="ARBA00022723"/>
    </source>
</evidence>
<dbReference type="SUPFAM" id="SSF52922">
    <property type="entry name" value="TK C-terminal domain-like"/>
    <property type="match status" value="1"/>
</dbReference>
<evidence type="ECO:0000256" key="4">
    <source>
        <dbReference type="ARBA" id="ARBA00011081"/>
    </source>
</evidence>
<dbReference type="AlphaFoldDB" id="A0A645CLI9"/>
<dbReference type="GO" id="GO:0009228">
    <property type="term" value="P:thiamine biosynthetic process"/>
    <property type="evidence" value="ECO:0007669"/>
    <property type="project" value="UniProtKB-KW"/>
</dbReference>
<sequence length="399" mass="43932">MLFEQLGFTYIGPVDGHNLDGLIDIMERAKNIDKPVLVHVITKKGKGYLPAEANPDKFHGTGAFEITTGEKIIVEGAPKTYTEVFGNTLVKLAENNPNIVAITAAMRDGTGLTEFFEKFPERAFDVGIAEQHAVTMAAGLAANNMQPVVAIYSTFLQRSYDQVLHDVCMQNLPVVFCLDRAGLVGDDGYTHHGIFDYSYLRMMPAITIMAPKDENEMRHMLYTALELKKPVAIRYPRGSGLGVACEEELKLLPYSKAEELKKGKDVCIWAAGSMVAPAVAVASQLQTFGLDAGVVNMRFIKPLDEELLIQCANSYNNLVVMEENALAGGVGSEILEILNKNDVLRDTRVLSFGIPDTLVPHGDKKLLFRDIELDVAGMTKHITEWLAEENGGSVWRRNV</sequence>
<name>A0A645CLI9_9ZZZZ</name>
<keyword evidence="10" id="KW-0784">Thiamine biosynthesis</keyword>
<dbReference type="CDD" id="cd07033">
    <property type="entry name" value="TPP_PYR_DXS_TK_like"/>
    <property type="match status" value="1"/>
</dbReference>
<keyword evidence="11" id="KW-0786">Thiamine pyrophosphate</keyword>
<dbReference type="NCBIfam" id="TIGR00204">
    <property type="entry name" value="dxs"/>
    <property type="match status" value="1"/>
</dbReference>
<dbReference type="FunFam" id="3.40.50.970:FF:000005">
    <property type="entry name" value="1-deoxy-D-xylulose-5-phosphate synthase"/>
    <property type="match status" value="1"/>
</dbReference>
<comment type="cofactor">
    <cofactor evidence="2">
        <name>thiamine diphosphate</name>
        <dbReference type="ChEBI" id="CHEBI:58937"/>
    </cofactor>
</comment>
<dbReference type="Pfam" id="PF02780">
    <property type="entry name" value="Transketolase_C"/>
    <property type="match status" value="1"/>
</dbReference>
<dbReference type="InterPro" id="IPR033248">
    <property type="entry name" value="Transketolase_C"/>
</dbReference>
<keyword evidence="12" id="KW-0414">Isoprene biosynthesis</keyword>
<accession>A0A645CLI9</accession>
<dbReference type="GO" id="GO:0008661">
    <property type="term" value="F:1-deoxy-D-xylulose-5-phosphate synthase activity"/>
    <property type="evidence" value="ECO:0007669"/>
    <property type="project" value="UniProtKB-EC"/>
</dbReference>
<dbReference type="Gene3D" id="3.40.50.920">
    <property type="match status" value="1"/>
</dbReference>
<comment type="pathway">
    <text evidence="3">Metabolic intermediate biosynthesis; 1-deoxy-D-xylulose 5-phosphate biosynthesis; 1-deoxy-D-xylulose 5-phosphate from D-glyceraldehyde 3-phosphate and pyruvate: step 1/1.</text>
</comment>